<organism evidence="2 3">
    <name type="scientific">Halolamina salifodinae</name>
    <dbReference type="NCBI Taxonomy" id="1202767"/>
    <lineage>
        <taxon>Archaea</taxon>
        <taxon>Methanobacteriati</taxon>
        <taxon>Methanobacteriota</taxon>
        <taxon>Stenosarchaea group</taxon>
        <taxon>Halobacteria</taxon>
        <taxon>Halobacteriales</taxon>
        <taxon>Haloferacaceae</taxon>
    </lineage>
</organism>
<gene>
    <name evidence="2" type="ORF">J2753_000451</name>
</gene>
<accession>A0A8T4GXM9</accession>
<feature type="transmembrane region" description="Helical" evidence="1">
    <location>
        <begin position="241"/>
        <end position="263"/>
    </location>
</feature>
<reference evidence="2" key="1">
    <citation type="submission" date="2021-03" db="EMBL/GenBank/DDBJ databases">
        <title>Genomic Encyclopedia of Type Strains, Phase IV (KMG-IV): sequencing the most valuable type-strain genomes for metagenomic binning, comparative biology and taxonomic classification.</title>
        <authorList>
            <person name="Goeker M."/>
        </authorList>
    </citation>
    <scope>NUCLEOTIDE SEQUENCE</scope>
    <source>
        <strain evidence="2">DSM 26232</strain>
    </source>
</reference>
<evidence type="ECO:0000313" key="2">
    <source>
        <dbReference type="EMBL" id="MBP1985978.1"/>
    </source>
</evidence>
<comment type="caution">
    <text evidence="2">The sequence shown here is derived from an EMBL/GenBank/DDBJ whole genome shotgun (WGS) entry which is preliminary data.</text>
</comment>
<sequence>MPPLWPAAFLLAGILVWLLAAPAPLTGLRLLRTPDRPVSALLGDRPDRACFAGTVAEAPDGGTVEAPFTGRSAVALAYQVLEARRTRGWWLLGFPFGSVTQFEPIDGGAVANPFLLDDGTGQVRVEPAGATFRLDPDTTIQVDGGDPPPERIRHYIDANDDIDDEELSVSLGPIDWGVGDDRQYVERRLEVGDEVVVCGAARDARGAVGAVQAVIDGGRSFLLADADRRTVARRLLVGGPFATMFSLALCAVGVGVYAGAFGLF</sequence>
<dbReference type="EMBL" id="JAGGLC010000001">
    <property type="protein sequence ID" value="MBP1985978.1"/>
    <property type="molecule type" value="Genomic_DNA"/>
</dbReference>
<protein>
    <submittedName>
        <fullName evidence="2">Uncharacterized protein</fullName>
    </submittedName>
</protein>
<dbReference type="RefSeq" id="WP_209490045.1">
    <property type="nucleotide sequence ID" value="NZ_JAGGLC010000001.1"/>
</dbReference>
<keyword evidence="1" id="KW-0812">Transmembrane</keyword>
<proteinExistence type="predicted"/>
<dbReference type="Proteomes" id="UP000823736">
    <property type="component" value="Unassembled WGS sequence"/>
</dbReference>
<name>A0A8T4GXM9_9EURY</name>
<evidence type="ECO:0000256" key="1">
    <source>
        <dbReference type="SAM" id="Phobius"/>
    </source>
</evidence>
<keyword evidence="3" id="KW-1185">Reference proteome</keyword>
<keyword evidence="1" id="KW-1133">Transmembrane helix</keyword>
<keyword evidence="1" id="KW-0472">Membrane</keyword>
<dbReference type="AlphaFoldDB" id="A0A8T4GXM9"/>
<dbReference type="OrthoDB" id="170690at2157"/>
<evidence type="ECO:0000313" key="3">
    <source>
        <dbReference type="Proteomes" id="UP000823736"/>
    </source>
</evidence>